<sequence>MEEDVLKPYPYYETRPVTTLKDVITWPARRTPEKDAFRVRIDRKHYRGISWRQFEDDVNALGTALLSRGLGNAHIGVIGENSYEWVLVYMAVLCGVGVIVPLDRDLPAEKLAEQMQFADAKAVFFSKTYESMMREFSASLSGMELFSNMNGAETFGVTLGALLEEGRALLAKGDRAYLDAQPNTEKMAAILFTSGTSGTSKAVMLSQKNLITSFDCACKHISYTEDDVMLSVLPLHHAYESNCGILAMLHTSTVVCFNENLKYFFDNLKLFRPTGMSLVPMFSETMYKQVVEGAKRAGKYKKLTFGRRLSRFMQRLGLGVPRKLFRDVYEPFGGRFKKAFVGGAALDPQITAFFRDLGIVMLQGYGITECSPLVAVNREKYYNDSSVGPILPCCEVKIDGGEILVRGDNVMLGYYKNEEATREVFSDGWFRTGDLGRLDEKGFLHITGRKKNLIILSNGENISPEELETHLMRIPYVKEAVVYESKGVITAEIFPDMDAAQGQGITDVQAFLRGKADELNTRLPQYKQIQAVKFRDTEFEKTTTKKIKRFVLNK</sequence>
<dbReference type="EMBL" id="LSZW01000032">
    <property type="protein sequence ID" value="KXK66705.1"/>
    <property type="molecule type" value="Genomic_DNA"/>
</dbReference>
<dbReference type="SUPFAM" id="SSF56801">
    <property type="entry name" value="Acetyl-CoA synthetase-like"/>
    <property type="match status" value="1"/>
</dbReference>
<comment type="caution">
    <text evidence="5">The sequence shown here is derived from an EMBL/GenBank/DDBJ whole genome shotgun (WGS) entry which is preliminary data.</text>
</comment>
<keyword evidence="1" id="KW-0547">Nucleotide-binding</keyword>
<keyword evidence="6" id="KW-1185">Reference proteome</keyword>
<evidence type="ECO:0000256" key="3">
    <source>
        <dbReference type="ARBA" id="ARBA00024484"/>
    </source>
</evidence>
<evidence type="ECO:0000313" key="6">
    <source>
        <dbReference type="Proteomes" id="UP000070366"/>
    </source>
</evidence>
<dbReference type="AlphaFoldDB" id="A0A136Q7Q8"/>
<evidence type="ECO:0000256" key="2">
    <source>
        <dbReference type="ARBA" id="ARBA00022840"/>
    </source>
</evidence>
<dbReference type="RefSeq" id="WP_082771013.1">
    <property type="nucleotide sequence ID" value="NZ_CP029256.1"/>
</dbReference>
<dbReference type="KEGG" id="cmiu:B1H56_07375"/>
<dbReference type="InterPro" id="IPR042099">
    <property type="entry name" value="ANL_N_sf"/>
</dbReference>
<dbReference type="Proteomes" id="UP000070366">
    <property type="component" value="Unassembled WGS sequence"/>
</dbReference>
<feature type="domain" description="AMP-dependent synthetase/ligase" evidence="4">
    <location>
        <begin position="26"/>
        <end position="415"/>
    </location>
</feature>
<reference evidence="5 6" key="1">
    <citation type="submission" date="2016-02" db="EMBL/GenBank/DDBJ databases">
        <authorList>
            <person name="Wen L."/>
            <person name="He K."/>
            <person name="Yang H."/>
        </authorList>
    </citation>
    <scope>NUCLEOTIDE SEQUENCE [LARGE SCALE GENOMIC DNA]</scope>
    <source>
        <strain evidence="5 6">DSM 22607</strain>
    </source>
</reference>
<dbReference type="Pfam" id="PF00501">
    <property type="entry name" value="AMP-binding"/>
    <property type="match status" value="1"/>
</dbReference>
<dbReference type="PANTHER" id="PTHR43272">
    <property type="entry name" value="LONG-CHAIN-FATTY-ACID--COA LIGASE"/>
    <property type="match status" value="1"/>
</dbReference>
<dbReference type="Gene3D" id="3.30.300.30">
    <property type="match status" value="1"/>
</dbReference>
<dbReference type="GO" id="GO:0005524">
    <property type="term" value="F:ATP binding"/>
    <property type="evidence" value="ECO:0007669"/>
    <property type="project" value="UniProtKB-KW"/>
</dbReference>
<dbReference type="GO" id="GO:0004467">
    <property type="term" value="F:long-chain fatty acid-CoA ligase activity"/>
    <property type="evidence" value="ECO:0007669"/>
    <property type="project" value="UniProtKB-EC"/>
</dbReference>
<keyword evidence="2" id="KW-0067">ATP-binding</keyword>
<comment type="catalytic activity">
    <reaction evidence="3">
        <text>a long-chain fatty acid + ATP + CoA = a long-chain fatty acyl-CoA + AMP + diphosphate</text>
        <dbReference type="Rhea" id="RHEA:15421"/>
        <dbReference type="ChEBI" id="CHEBI:30616"/>
        <dbReference type="ChEBI" id="CHEBI:33019"/>
        <dbReference type="ChEBI" id="CHEBI:57287"/>
        <dbReference type="ChEBI" id="CHEBI:57560"/>
        <dbReference type="ChEBI" id="CHEBI:83139"/>
        <dbReference type="ChEBI" id="CHEBI:456215"/>
        <dbReference type="EC" id="6.2.1.3"/>
    </reaction>
    <physiologicalReaction direction="left-to-right" evidence="3">
        <dbReference type="Rhea" id="RHEA:15422"/>
    </physiologicalReaction>
</comment>
<evidence type="ECO:0000313" key="5">
    <source>
        <dbReference type="EMBL" id="KXK66705.1"/>
    </source>
</evidence>
<dbReference type="STRING" id="626937.HMPREF3293_00396"/>
<name>A0A136Q7Q8_9FIRM</name>
<dbReference type="InterPro" id="IPR020845">
    <property type="entry name" value="AMP-binding_CS"/>
</dbReference>
<protein>
    <submittedName>
        <fullName evidence="5">AMP-binding enzyme</fullName>
    </submittedName>
</protein>
<gene>
    <name evidence="5" type="ORF">HMPREF3293_00396</name>
</gene>
<dbReference type="PROSITE" id="PS00455">
    <property type="entry name" value="AMP_BINDING"/>
    <property type="match status" value="1"/>
</dbReference>
<dbReference type="PANTHER" id="PTHR43272:SF33">
    <property type="entry name" value="AMP-BINDING DOMAIN-CONTAINING PROTEIN-RELATED"/>
    <property type="match status" value="1"/>
</dbReference>
<dbReference type="OrthoDB" id="9803968at2"/>
<proteinExistence type="predicted"/>
<evidence type="ECO:0000256" key="1">
    <source>
        <dbReference type="ARBA" id="ARBA00022741"/>
    </source>
</evidence>
<organism evidence="5 6">
    <name type="scientific">Christensenella minuta</name>
    <dbReference type="NCBI Taxonomy" id="626937"/>
    <lineage>
        <taxon>Bacteria</taxon>
        <taxon>Bacillati</taxon>
        <taxon>Bacillota</taxon>
        <taxon>Clostridia</taxon>
        <taxon>Christensenellales</taxon>
        <taxon>Christensenellaceae</taxon>
        <taxon>Christensenella</taxon>
    </lineage>
</organism>
<dbReference type="Gene3D" id="3.40.50.12780">
    <property type="entry name" value="N-terminal domain of ligase-like"/>
    <property type="match status" value="1"/>
</dbReference>
<dbReference type="GO" id="GO:0016020">
    <property type="term" value="C:membrane"/>
    <property type="evidence" value="ECO:0007669"/>
    <property type="project" value="TreeGrafter"/>
</dbReference>
<dbReference type="InterPro" id="IPR045851">
    <property type="entry name" value="AMP-bd_C_sf"/>
</dbReference>
<accession>A0A136Q7Q8</accession>
<evidence type="ECO:0000259" key="4">
    <source>
        <dbReference type="Pfam" id="PF00501"/>
    </source>
</evidence>
<dbReference type="PATRIC" id="fig|626937.4.peg.389"/>
<dbReference type="Pfam" id="PF23562">
    <property type="entry name" value="AMP-binding_C_3"/>
    <property type="match status" value="1"/>
</dbReference>
<dbReference type="InterPro" id="IPR000873">
    <property type="entry name" value="AMP-dep_synth/lig_dom"/>
</dbReference>